<dbReference type="PROSITE" id="PS50885">
    <property type="entry name" value="HAMP"/>
    <property type="match status" value="1"/>
</dbReference>
<reference evidence="12" key="1">
    <citation type="submission" date="2016-10" db="EMBL/GenBank/DDBJ databases">
        <authorList>
            <person name="Varghese N."/>
            <person name="Submissions S."/>
        </authorList>
    </citation>
    <scope>NUCLEOTIDE SEQUENCE [LARGE SCALE GENOMIC DNA]</scope>
    <source>
        <strain evidence="12">Nm69</strain>
    </source>
</reference>
<keyword evidence="12" id="KW-1185">Reference proteome</keyword>
<keyword evidence="5 7" id="KW-0807">Transducer</keyword>
<dbReference type="Proteomes" id="UP000199533">
    <property type="component" value="Unassembled WGS sequence"/>
</dbReference>
<evidence type="ECO:0000256" key="4">
    <source>
        <dbReference type="ARBA" id="ARBA00023136"/>
    </source>
</evidence>
<evidence type="ECO:0000256" key="2">
    <source>
        <dbReference type="ARBA" id="ARBA00022692"/>
    </source>
</evidence>
<dbReference type="PROSITE" id="PS50111">
    <property type="entry name" value="CHEMOTAXIS_TRANSDUC_2"/>
    <property type="match status" value="1"/>
</dbReference>
<dbReference type="GO" id="GO:0016020">
    <property type="term" value="C:membrane"/>
    <property type="evidence" value="ECO:0007669"/>
    <property type="project" value="UniProtKB-SubCell"/>
</dbReference>
<evidence type="ECO:0000256" key="3">
    <source>
        <dbReference type="ARBA" id="ARBA00022989"/>
    </source>
</evidence>
<keyword evidence="3 8" id="KW-1133">Transmembrane helix</keyword>
<dbReference type="SMART" id="SM00283">
    <property type="entry name" value="MA"/>
    <property type="match status" value="1"/>
</dbReference>
<evidence type="ECO:0000259" key="10">
    <source>
        <dbReference type="PROSITE" id="PS50885"/>
    </source>
</evidence>
<dbReference type="Pfam" id="PF00015">
    <property type="entry name" value="MCPsignal"/>
    <property type="match status" value="1"/>
</dbReference>
<keyword evidence="4 8" id="KW-0472">Membrane</keyword>
<keyword evidence="2 8" id="KW-0812">Transmembrane</keyword>
<comment type="subcellular location">
    <subcellularLocation>
        <location evidence="1">Membrane</location>
        <topology evidence="1">Multi-pass membrane protein</topology>
    </subcellularLocation>
</comment>
<accession>A0A1I4FAW5</accession>
<dbReference type="SUPFAM" id="SSF58104">
    <property type="entry name" value="Methyl-accepting chemotaxis protein (MCP) signaling domain"/>
    <property type="match status" value="1"/>
</dbReference>
<comment type="similarity">
    <text evidence="6">Belongs to the methyl-accepting chemotaxis (MCP) protein family.</text>
</comment>
<dbReference type="InterPro" id="IPR004089">
    <property type="entry name" value="MCPsignal_dom"/>
</dbReference>
<dbReference type="STRING" id="52441.SAMN05216302_103428"/>
<dbReference type="OrthoDB" id="9177152at2"/>
<proteinExistence type="inferred from homology"/>
<evidence type="ECO:0000256" key="6">
    <source>
        <dbReference type="ARBA" id="ARBA00029447"/>
    </source>
</evidence>
<evidence type="ECO:0000256" key="7">
    <source>
        <dbReference type="PROSITE-ProRule" id="PRU00284"/>
    </source>
</evidence>
<evidence type="ECO:0000256" key="1">
    <source>
        <dbReference type="ARBA" id="ARBA00004141"/>
    </source>
</evidence>
<dbReference type="PANTHER" id="PTHR32089:SF119">
    <property type="entry name" value="METHYL-ACCEPTING CHEMOTAXIS PROTEIN CTPL"/>
    <property type="match status" value="1"/>
</dbReference>
<protein>
    <submittedName>
        <fullName evidence="11">Twitching motility protein PilJ</fullName>
    </submittedName>
</protein>
<dbReference type="PANTHER" id="PTHR32089">
    <property type="entry name" value="METHYL-ACCEPTING CHEMOTAXIS PROTEIN MCPB"/>
    <property type="match status" value="1"/>
</dbReference>
<name>A0A1I4FAW5_9PROT</name>
<feature type="domain" description="HAMP" evidence="10">
    <location>
        <begin position="122"/>
        <end position="173"/>
    </location>
</feature>
<feature type="transmembrane region" description="Helical" evidence="8">
    <location>
        <begin position="87"/>
        <end position="106"/>
    </location>
</feature>
<evidence type="ECO:0000313" key="11">
    <source>
        <dbReference type="EMBL" id="SFL14007.1"/>
    </source>
</evidence>
<evidence type="ECO:0000256" key="8">
    <source>
        <dbReference type="SAM" id="Phobius"/>
    </source>
</evidence>
<dbReference type="InterPro" id="IPR003660">
    <property type="entry name" value="HAMP_dom"/>
</dbReference>
<sequence>MAGLDAYNLSAVSDQDIQEVLPKIKSLFIKIDNNINTIQTEISDVMMAKAAANETIHKSEMIWNGVAALDQALQTYDADNTDLMVKIHYGLLVGAALSLLAFIYTLRKKTYSEPQINSYSMDGTQKAMLQLLDDMKKMADGDLTVRTVVTGDITGAIADAVNYTIEELHSLVEQVNKASAQVVNASSQAQRVSTELLAAAQQQSLKIEETTVAVLNMAESISVVSDTATESTEVAKQSLITAEKGNTAVRESIAGMDKIRTHIQETSKRIKRLGESSQEIGEIVSLVSDITEQTNILALNAALQATAAGEAGRGFSKIAREVQRLAERSAEAGKQISRLIKMIQSDTYDAIAAMERSTLEVTKGTQRSNIAGRALEEIETVSRRLAHHVTNIYDTTHVQTEEANKVIKNMEEILHITRQTTHGTQQTTASVKQISGFASELKASVSSFKI</sequence>
<dbReference type="Gene3D" id="1.10.287.950">
    <property type="entry name" value="Methyl-accepting chemotaxis protein"/>
    <property type="match status" value="1"/>
</dbReference>
<dbReference type="GO" id="GO:0007165">
    <property type="term" value="P:signal transduction"/>
    <property type="evidence" value="ECO:0007669"/>
    <property type="project" value="UniProtKB-KW"/>
</dbReference>
<organism evidence="11 12">
    <name type="scientific">Nitrosomonas aestuarii</name>
    <dbReference type="NCBI Taxonomy" id="52441"/>
    <lineage>
        <taxon>Bacteria</taxon>
        <taxon>Pseudomonadati</taxon>
        <taxon>Pseudomonadota</taxon>
        <taxon>Betaproteobacteria</taxon>
        <taxon>Nitrosomonadales</taxon>
        <taxon>Nitrosomonadaceae</taxon>
        <taxon>Nitrosomonas</taxon>
    </lineage>
</organism>
<gene>
    <name evidence="11" type="ORF">SAMN05216302_103428</name>
</gene>
<feature type="domain" description="Methyl-accepting transducer" evidence="9">
    <location>
        <begin position="178"/>
        <end position="414"/>
    </location>
</feature>
<dbReference type="RefSeq" id="WP_090702242.1">
    <property type="nucleotide sequence ID" value="NZ_FOSP01000034.1"/>
</dbReference>
<evidence type="ECO:0000313" key="12">
    <source>
        <dbReference type="Proteomes" id="UP000199533"/>
    </source>
</evidence>
<evidence type="ECO:0000259" key="9">
    <source>
        <dbReference type="PROSITE" id="PS50111"/>
    </source>
</evidence>
<dbReference type="AlphaFoldDB" id="A0A1I4FAW5"/>
<dbReference type="EMBL" id="FOSP01000034">
    <property type="protein sequence ID" value="SFL14007.1"/>
    <property type="molecule type" value="Genomic_DNA"/>
</dbReference>
<evidence type="ECO:0000256" key="5">
    <source>
        <dbReference type="ARBA" id="ARBA00023224"/>
    </source>
</evidence>